<organism evidence="2 3">
    <name type="scientific">Mycolicibacterium austroafricanum</name>
    <name type="common">Mycobacterium austroafricanum</name>
    <dbReference type="NCBI Taxonomy" id="39687"/>
    <lineage>
        <taxon>Bacteria</taxon>
        <taxon>Bacillati</taxon>
        <taxon>Actinomycetota</taxon>
        <taxon>Actinomycetes</taxon>
        <taxon>Mycobacteriales</taxon>
        <taxon>Mycobacteriaceae</taxon>
        <taxon>Mycolicibacterium</taxon>
    </lineage>
</organism>
<evidence type="ECO:0000313" key="2">
    <source>
        <dbReference type="EMBL" id="MDN4517810.1"/>
    </source>
</evidence>
<gene>
    <name evidence="2" type="ORF">QYF68_08185</name>
</gene>
<protein>
    <recommendedName>
        <fullName evidence="4">Keratin associated protein</fullName>
    </recommendedName>
</protein>
<dbReference type="Proteomes" id="UP001172687">
    <property type="component" value="Unassembled WGS sequence"/>
</dbReference>
<name>A0ABT8HAL8_MYCAO</name>
<evidence type="ECO:0000313" key="3">
    <source>
        <dbReference type="Proteomes" id="UP001172687"/>
    </source>
</evidence>
<proteinExistence type="predicted"/>
<feature type="chain" id="PRO_5047020897" description="Keratin associated protein" evidence="1">
    <location>
        <begin position="30"/>
        <end position="87"/>
    </location>
</feature>
<accession>A0ABT8HAL8</accession>
<dbReference type="EMBL" id="JAUHTC010000034">
    <property type="protein sequence ID" value="MDN4517810.1"/>
    <property type="molecule type" value="Genomic_DNA"/>
</dbReference>
<evidence type="ECO:0008006" key="4">
    <source>
        <dbReference type="Google" id="ProtNLM"/>
    </source>
</evidence>
<dbReference type="RefSeq" id="WP_011779789.1">
    <property type="nucleotide sequence ID" value="NZ_CP070380.1"/>
</dbReference>
<keyword evidence="3" id="KW-1185">Reference proteome</keyword>
<feature type="signal peptide" evidence="1">
    <location>
        <begin position="1"/>
        <end position="29"/>
    </location>
</feature>
<comment type="caution">
    <text evidence="2">The sequence shown here is derived from an EMBL/GenBank/DDBJ whole genome shotgun (WGS) entry which is preliminary data.</text>
</comment>
<keyword evidence="1" id="KW-0732">Signal</keyword>
<evidence type="ECO:0000256" key="1">
    <source>
        <dbReference type="SAM" id="SignalP"/>
    </source>
</evidence>
<reference evidence="2" key="1">
    <citation type="submission" date="2023-07" db="EMBL/GenBank/DDBJ databases">
        <title>Degradation of tert-butanol by M. austroafricanum TBA100.</title>
        <authorList>
            <person name="Helbich S."/>
            <person name="Vainshtein Y."/>
        </authorList>
    </citation>
    <scope>NUCLEOTIDE SEQUENCE</scope>
    <source>
        <strain evidence="2">TBA100</strain>
    </source>
</reference>
<sequence>MKKLSRILITGLATAGTAAAMGLAPVAAAAVAGQPDCTVSAPGNSLCESAGNAQIVAAPTDVPYPAWDTYGYGPAFVGGEHHLHHIR</sequence>